<keyword evidence="1" id="KW-0472">Membrane</keyword>
<organism evidence="2 3">
    <name type="scientific">Lonsdalea iberica</name>
    <dbReference type="NCBI Taxonomy" id="1082703"/>
    <lineage>
        <taxon>Bacteria</taxon>
        <taxon>Pseudomonadati</taxon>
        <taxon>Pseudomonadota</taxon>
        <taxon>Gammaproteobacteria</taxon>
        <taxon>Enterobacterales</taxon>
        <taxon>Pectobacteriaceae</taxon>
        <taxon>Lonsdalea</taxon>
    </lineage>
</organism>
<gene>
    <name evidence="2" type="ORF">AU511_12975</name>
</gene>
<keyword evidence="1" id="KW-0812">Transmembrane</keyword>
<dbReference type="InterPro" id="IPR009885">
    <property type="entry name" value="DUF1435"/>
</dbReference>
<dbReference type="Pfam" id="PF07256">
    <property type="entry name" value="DUF1435"/>
    <property type="match status" value="1"/>
</dbReference>
<evidence type="ECO:0000313" key="3">
    <source>
        <dbReference type="Proteomes" id="UP000194020"/>
    </source>
</evidence>
<evidence type="ECO:0000256" key="1">
    <source>
        <dbReference type="SAM" id="Phobius"/>
    </source>
</evidence>
<dbReference type="Proteomes" id="UP000194020">
    <property type="component" value="Unassembled WGS sequence"/>
</dbReference>
<sequence length="94" mass="10279">MLTAMIAACGLWGITWYFGKPLFSAWGILVPVTLMPVLLLPGIDLHSLKYIVTLAMLVTLGMLFHERLRHYLLLPSCIALVGGLTALSVTLRGI</sequence>
<keyword evidence="1" id="KW-1133">Transmembrane helix</keyword>
<feature type="transmembrane region" description="Helical" evidence="1">
    <location>
        <begin position="47"/>
        <end position="65"/>
    </location>
</feature>
<accession>A0A1X3RR02</accession>
<reference evidence="2 3" key="1">
    <citation type="submission" date="2016-02" db="EMBL/GenBank/DDBJ databases">
        <title>Species-wide whole genome sequencing reveals diversity, host range in Lonsdalea quercina.</title>
        <authorList>
            <person name="Li Y."/>
        </authorList>
    </citation>
    <scope>NUCLEOTIDE SEQUENCE [LARGE SCALE GENOMIC DNA]</scope>
    <source>
        <strain evidence="2 3">LMG 26264</strain>
    </source>
</reference>
<comment type="caution">
    <text evidence="2">The sequence shown here is derived from an EMBL/GenBank/DDBJ whole genome shotgun (WGS) entry which is preliminary data.</text>
</comment>
<protein>
    <recommendedName>
        <fullName evidence="4">DUF1435 domain-containing protein</fullName>
    </recommendedName>
</protein>
<dbReference type="OrthoDB" id="6540321at2"/>
<evidence type="ECO:0008006" key="4">
    <source>
        <dbReference type="Google" id="ProtNLM"/>
    </source>
</evidence>
<evidence type="ECO:0000313" key="2">
    <source>
        <dbReference type="EMBL" id="OSN04234.1"/>
    </source>
</evidence>
<proteinExistence type="predicted"/>
<dbReference type="AlphaFoldDB" id="A0A1X3RR02"/>
<feature type="transmembrane region" description="Helical" evidence="1">
    <location>
        <begin position="71"/>
        <end position="91"/>
    </location>
</feature>
<feature type="transmembrane region" description="Helical" evidence="1">
    <location>
        <begin position="23"/>
        <end position="40"/>
    </location>
</feature>
<name>A0A1X3RR02_9GAMM</name>
<dbReference type="RefSeq" id="WP_094109962.1">
    <property type="nucleotide sequence ID" value="NZ_LUTP01000038.1"/>
</dbReference>
<dbReference type="EMBL" id="LUTP01000038">
    <property type="protein sequence ID" value="OSN04234.1"/>
    <property type="molecule type" value="Genomic_DNA"/>
</dbReference>